<accession>A0A5J4ZSN4</accession>
<dbReference type="PANTHER" id="PTHR21493:SF9">
    <property type="entry name" value="GOLGI TRANSPORT PROTEIN 1-RELATED"/>
    <property type="match status" value="1"/>
</dbReference>
<sequence>MVLFDTSDVKKVGLGLTGFGVAITLIGILYFFDKGFIAIGNILFVSGVTLTIGLKSTLQFFTKRQNFKGSISFGVGFFFVLIGWSIIGMIVETYGLFVLFSGFWPTLAVFLQRLPIFGWVFQLPFVTSFLGRNRGKRVPV</sequence>
<evidence type="ECO:0000313" key="8">
    <source>
        <dbReference type="EMBL" id="KAA8520402.1"/>
    </source>
</evidence>
<dbReference type="PANTHER" id="PTHR21493">
    <property type="entry name" value="CGI-141-RELATED/LIPASE CONTAINING PROTEIN"/>
    <property type="match status" value="1"/>
</dbReference>
<keyword evidence="4" id="KW-0333">Golgi apparatus</keyword>
<dbReference type="InterPro" id="IPR007305">
    <property type="entry name" value="Vesicle_transpt_Got1/SFT2"/>
</dbReference>
<comment type="subcellular location">
    <subcellularLocation>
        <location evidence="1">Golgi apparatus membrane</location>
        <topology evidence="1">Multi-pass membrane protein</topology>
    </subcellularLocation>
</comment>
<dbReference type="EMBL" id="CM018049">
    <property type="protein sequence ID" value="KAA8520402.1"/>
    <property type="molecule type" value="Genomic_DNA"/>
</dbReference>
<keyword evidence="9" id="KW-1185">Reference proteome</keyword>
<reference evidence="8 9" key="1">
    <citation type="submission" date="2019-09" db="EMBL/GenBank/DDBJ databases">
        <title>A chromosome-level genome assembly of the Chinese tupelo Nyssa sinensis.</title>
        <authorList>
            <person name="Yang X."/>
            <person name="Kang M."/>
            <person name="Yang Y."/>
            <person name="Xiong H."/>
            <person name="Wang M."/>
            <person name="Zhang Z."/>
            <person name="Wang Z."/>
            <person name="Wu H."/>
            <person name="Ma T."/>
            <person name="Liu J."/>
            <person name="Xi Z."/>
        </authorList>
    </citation>
    <scope>NUCLEOTIDE SEQUENCE [LARGE SCALE GENOMIC DNA]</scope>
    <source>
        <strain evidence="8">J267</strain>
        <tissue evidence="8">Leaf</tissue>
    </source>
</reference>
<evidence type="ECO:0000256" key="5">
    <source>
        <dbReference type="ARBA" id="ARBA00023136"/>
    </source>
</evidence>
<organism evidence="8 9">
    <name type="scientific">Nyssa sinensis</name>
    <dbReference type="NCBI Taxonomy" id="561372"/>
    <lineage>
        <taxon>Eukaryota</taxon>
        <taxon>Viridiplantae</taxon>
        <taxon>Streptophyta</taxon>
        <taxon>Embryophyta</taxon>
        <taxon>Tracheophyta</taxon>
        <taxon>Spermatophyta</taxon>
        <taxon>Magnoliopsida</taxon>
        <taxon>eudicotyledons</taxon>
        <taxon>Gunneridae</taxon>
        <taxon>Pentapetalae</taxon>
        <taxon>asterids</taxon>
        <taxon>Cornales</taxon>
        <taxon>Nyssaceae</taxon>
        <taxon>Nyssa</taxon>
    </lineage>
</organism>
<gene>
    <name evidence="8" type="ORF">F0562_014658</name>
</gene>
<dbReference type="AlphaFoldDB" id="A0A5J4ZSN4"/>
<dbReference type="InterPro" id="IPR045176">
    <property type="entry name" value="Got1"/>
</dbReference>
<evidence type="ECO:0000256" key="1">
    <source>
        <dbReference type="ARBA" id="ARBA00004653"/>
    </source>
</evidence>
<dbReference type="Pfam" id="PF04178">
    <property type="entry name" value="Got1"/>
    <property type="match status" value="1"/>
</dbReference>
<evidence type="ECO:0000256" key="4">
    <source>
        <dbReference type="ARBA" id="ARBA00023034"/>
    </source>
</evidence>
<dbReference type="OrthoDB" id="204784at2759"/>
<keyword evidence="5 7" id="KW-0472">Membrane</keyword>
<comment type="similarity">
    <text evidence="6">Belongs to the GOT1 family.</text>
</comment>
<evidence type="ECO:0000256" key="3">
    <source>
        <dbReference type="ARBA" id="ARBA00022989"/>
    </source>
</evidence>
<evidence type="ECO:0000256" key="2">
    <source>
        <dbReference type="ARBA" id="ARBA00022692"/>
    </source>
</evidence>
<proteinExistence type="inferred from homology"/>
<name>A0A5J4ZSN4_9ASTE</name>
<protein>
    <recommendedName>
        <fullName evidence="10">Vesicle transport protein</fullName>
    </recommendedName>
</protein>
<evidence type="ECO:0008006" key="10">
    <source>
        <dbReference type="Google" id="ProtNLM"/>
    </source>
</evidence>
<feature type="transmembrane region" description="Helical" evidence="7">
    <location>
        <begin position="103"/>
        <end position="127"/>
    </location>
</feature>
<feature type="transmembrane region" description="Helical" evidence="7">
    <location>
        <begin position="38"/>
        <end position="58"/>
    </location>
</feature>
<keyword evidence="3 7" id="KW-1133">Transmembrane helix</keyword>
<dbReference type="GO" id="GO:0000139">
    <property type="term" value="C:Golgi membrane"/>
    <property type="evidence" value="ECO:0007669"/>
    <property type="project" value="UniProtKB-SubCell"/>
</dbReference>
<feature type="transmembrane region" description="Helical" evidence="7">
    <location>
        <begin position="12"/>
        <end position="32"/>
    </location>
</feature>
<evidence type="ECO:0000256" key="6">
    <source>
        <dbReference type="ARBA" id="ARBA00025799"/>
    </source>
</evidence>
<dbReference type="Proteomes" id="UP000325577">
    <property type="component" value="Linkage Group LG6"/>
</dbReference>
<dbReference type="GO" id="GO:0006888">
    <property type="term" value="P:endoplasmic reticulum to Golgi vesicle-mediated transport"/>
    <property type="evidence" value="ECO:0007669"/>
    <property type="project" value="InterPro"/>
</dbReference>
<feature type="transmembrane region" description="Helical" evidence="7">
    <location>
        <begin position="70"/>
        <end position="91"/>
    </location>
</feature>
<dbReference type="GO" id="GO:0042147">
    <property type="term" value="P:retrograde transport, endosome to Golgi"/>
    <property type="evidence" value="ECO:0007669"/>
    <property type="project" value="InterPro"/>
</dbReference>
<evidence type="ECO:0000256" key="7">
    <source>
        <dbReference type="SAM" id="Phobius"/>
    </source>
</evidence>
<keyword evidence="2 7" id="KW-0812">Transmembrane</keyword>
<dbReference type="GO" id="GO:0005829">
    <property type="term" value="C:cytosol"/>
    <property type="evidence" value="ECO:0007669"/>
    <property type="project" value="GOC"/>
</dbReference>
<evidence type="ECO:0000313" key="9">
    <source>
        <dbReference type="Proteomes" id="UP000325577"/>
    </source>
</evidence>